<dbReference type="GO" id="GO:0016491">
    <property type="term" value="F:oxidoreductase activity"/>
    <property type="evidence" value="ECO:0007669"/>
    <property type="project" value="UniProtKB-KW"/>
</dbReference>
<evidence type="ECO:0000256" key="4">
    <source>
        <dbReference type="ARBA" id="ARBA00022516"/>
    </source>
</evidence>
<evidence type="ECO:0000256" key="11">
    <source>
        <dbReference type="ARBA" id="ARBA00023098"/>
    </source>
</evidence>
<dbReference type="GO" id="GO:0004312">
    <property type="term" value="F:fatty acid synthase activity"/>
    <property type="evidence" value="ECO:0007669"/>
    <property type="project" value="UniProtKB-EC"/>
</dbReference>
<keyword evidence="13" id="KW-0511">Multifunctional enzyme</keyword>
<keyword evidence="10" id="KW-0520">NAD</keyword>
<evidence type="ECO:0000256" key="10">
    <source>
        <dbReference type="ARBA" id="ARBA00023027"/>
    </source>
</evidence>
<gene>
    <name evidence="16" type="ORF">AFUS01_LOCUS15774</name>
</gene>
<evidence type="ECO:0000256" key="1">
    <source>
        <dbReference type="ARBA" id="ARBA00012873"/>
    </source>
</evidence>
<feature type="domain" description="Ketosynthase family 3 (KS3)" evidence="15">
    <location>
        <begin position="1"/>
        <end position="234"/>
    </location>
</feature>
<dbReference type="InterPro" id="IPR014031">
    <property type="entry name" value="Ketoacyl_synth_C"/>
</dbReference>
<dbReference type="Pfam" id="PF02801">
    <property type="entry name" value="Ketoacyl-synt_C"/>
    <property type="match status" value="1"/>
</dbReference>
<keyword evidence="7" id="KW-0276">Fatty acid metabolism</keyword>
<evidence type="ECO:0000256" key="3">
    <source>
        <dbReference type="ARBA" id="ARBA00022450"/>
    </source>
</evidence>
<keyword evidence="12" id="KW-0275">Fatty acid biosynthesis</keyword>
<dbReference type="Proteomes" id="UP000708208">
    <property type="component" value="Unassembled WGS sequence"/>
</dbReference>
<dbReference type="InterPro" id="IPR018201">
    <property type="entry name" value="Ketoacyl_synth_AS"/>
</dbReference>
<dbReference type="EMBL" id="CAJVCH010141404">
    <property type="protein sequence ID" value="CAG7726898.1"/>
    <property type="molecule type" value="Genomic_DNA"/>
</dbReference>
<evidence type="ECO:0000256" key="12">
    <source>
        <dbReference type="ARBA" id="ARBA00023160"/>
    </source>
</evidence>
<dbReference type="Pfam" id="PF00109">
    <property type="entry name" value="ketoacyl-synt"/>
    <property type="match status" value="1"/>
</dbReference>
<dbReference type="PROSITE" id="PS52004">
    <property type="entry name" value="KS3_2"/>
    <property type="match status" value="1"/>
</dbReference>
<dbReference type="GO" id="GO:0006633">
    <property type="term" value="P:fatty acid biosynthetic process"/>
    <property type="evidence" value="ECO:0007669"/>
    <property type="project" value="UniProtKB-KW"/>
</dbReference>
<keyword evidence="4" id="KW-0444">Lipid biosynthesis</keyword>
<proteinExistence type="predicted"/>
<evidence type="ECO:0000259" key="15">
    <source>
        <dbReference type="PROSITE" id="PS52004"/>
    </source>
</evidence>
<evidence type="ECO:0000313" key="17">
    <source>
        <dbReference type="Proteomes" id="UP000708208"/>
    </source>
</evidence>
<evidence type="ECO:0000313" key="16">
    <source>
        <dbReference type="EMBL" id="CAG7726898.1"/>
    </source>
</evidence>
<keyword evidence="9" id="KW-0560">Oxidoreductase</keyword>
<sequence length="234" mass="25276">LLLETTYESIIDAGVHPTEIQGSRTGVFVAACDSAAEAIVQRSLPYEKFNKYAMLGTVSSMLANRLSYNFNFHGPSYVMDTACSSSSVALQQALLSIRTGLCDAAIVASAHTTHDPVGSYCFHQLQMTSEDGKCKVFDAAADGYVRAEAAVSIYICKKQVAKRAYATLVHASTNSDGYKEQGITFPSEIYQEQVIRNVYTATGINPLEVGYLEVHGTGTKVGDPQEMSAITKVF</sequence>
<dbReference type="PANTHER" id="PTHR43775">
    <property type="entry name" value="FATTY ACID SYNTHASE"/>
    <property type="match status" value="1"/>
</dbReference>
<dbReference type="GO" id="GO:0016787">
    <property type="term" value="F:hydrolase activity"/>
    <property type="evidence" value="ECO:0007669"/>
    <property type="project" value="UniProtKB-KW"/>
</dbReference>
<name>A0A8J2JZN7_9HEXA</name>
<evidence type="ECO:0000256" key="5">
    <source>
        <dbReference type="ARBA" id="ARBA00022679"/>
    </source>
</evidence>
<comment type="catalytic activity">
    <reaction evidence="14">
        <text>acetyl-CoA + n malonyl-CoA + 2n NADPH + 2n H(+) = a long-chain fatty acid + (n+1) CoA + n CO2 + 2n NADP(+).</text>
        <dbReference type="EC" id="2.3.1.85"/>
    </reaction>
</comment>
<keyword evidence="6" id="KW-0378">Hydrolase</keyword>
<feature type="non-terminal residue" evidence="16">
    <location>
        <position position="234"/>
    </location>
</feature>
<accession>A0A8J2JZN7</accession>
<evidence type="ECO:0000256" key="7">
    <source>
        <dbReference type="ARBA" id="ARBA00022832"/>
    </source>
</evidence>
<dbReference type="EC" id="2.3.1.85" evidence="1"/>
<evidence type="ECO:0000256" key="8">
    <source>
        <dbReference type="ARBA" id="ARBA00022857"/>
    </source>
</evidence>
<organism evidence="16 17">
    <name type="scientific">Allacma fusca</name>
    <dbReference type="NCBI Taxonomy" id="39272"/>
    <lineage>
        <taxon>Eukaryota</taxon>
        <taxon>Metazoa</taxon>
        <taxon>Ecdysozoa</taxon>
        <taxon>Arthropoda</taxon>
        <taxon>Hexapoda</taxon>
        <taxon>Collembola</taxon>
        <taxon>Symphypleona</taxon>
        <taxon>Sminthuridae</taxon>
        <taxon>Allacma</taxon>
    </lineage>
</organism>
<dbReference type="InterPro" id="IPR014030">
    <property type="entry name" value="Ketoacyl_synth_N"/>
</dbReference>
<dbReference type="GO" id="GO:0004315">
    <property type="term" value="F:3-oxoacyl-[acyl-carrier-protein] synthase activity"/>
    <property type="evidence" value="ECO:0007669"/>
    <property type="project" value="InterPro"/>
</dbReference>
<dbReference type="AlphaFoldDB" id="A0A8J2JZN7"/>
<feature type="non-terminal residue" evidence="16">
    <location>
        <position position="1"/>
    </location>
</feature>
<dbReference type="PROSITE" id="PS00606">
    <property type="entry name" value="KS3_1"/>
    <property type="match status" value="1"/>
</dbReference>
<keyword evidence="8" id="KW-0521">NADP</keyword>
<keyword evidence="17" id="KW-1185">Reference proteome</keyword>
<comment type="caution">
    <text evidence="16">The sequence shown here is derived from an EMBL/GenBank/DDBJ whole genome shotgun (WGS) entry which is preliminary data.</text>
</comment>
<dbReference type="SMART" id="SM00825">
    <property type="entry name" value="PKS_KS"/>
    <property type="match status" value="1"/>
</dbReference>
<reference evidence="16" key="1">
    <citation type="submission" date="2021-06" db="EMBL/GenBank/DDBJ databases">
        <authorList>
            <person name="Hodson N. C."/>
            <person name="Mongue J. A."/>
            <person name="Jaron S. K."/>
        </authorList>
    </citation>
    <scope>NUCLEOTIDE SEQUENCE</scope>
</reference>
<keyword evidence="5" id="KW-0808">Transferase</keyword>
<evidence type="ECO:0000256" key="14">
    <source>
        <dbReference type="ARBA" id="ARBA00044883"/>
    </source>
</evidence>
<evidence type="ECO:0000256" key="13">
    <source>
        <dbReference type="ARBA" id="ARBA00023268"/>
    </source>
</evidence>
<protein>
    <recommendedName>
        <fullName evidence="2">Fatty acid synthase</fullName>
        <ecNumber evidence="1">2.3.1.85</ecNumber>
    </recommendedName>
</protein>
<dbReference type="CDD" id="cd00833">
    <property type="entry name" value="PKS"/>
    <property type="match status" value="1"/>
</dbReference>
<evidence type="ECO:0000256" key="9">
    <source>
        <dbReference type="ARBA" id="ARBA00023002"/>
    </source>
</evidence>
<evidence type="ECO:0000256" key="6">
    <source>
        <dbReference type="ARBA" id="ARBA00022801"/>
    </source>
</evidence>
<dbReference type="PANTHER" id="PTHR43775:SF7">
    <property type="entry name" value="FATTY ACID SYNTHASE"/>
    <property type="match status" value="1"/>
</dbReference>
<keyword evidence="11" id="KW-0443">Lipid metabolism</keyword>
<evidence type="ECO:0000256" key="2">
    <source>
        <dbReference type="ARBA" id="ARBA00018769"/>
    </source>
</evidence>
<dbReference type="InterPro" id="IPR050091">
    <property type="entry name" value="PKS_NRPS_Biosynth_Enz"/>
</dbReference>
<dbReference type="OrthoDB" id="7630912at2759"/>
<keyword evidence="3" id="KW-0596">Phosphopantetheine</keyword>
<dbReference type="InterPro" id="IPR020841">
    <property type="entry name" value="PKS_Beta-ketoAc_synthase_dom"/>
</dbReference>